<accession>A0AAV1I351</accession>
<dbReference type="AlphaFoldDB" id="A0AAV1I351"/>
<proteinExistence type="predicted"/>
<gene>
    <name evidence="1" type="ORF">CVIRNUC_004352</name>
</gene>
<protein>
    <submittedName>
        <fullName evidence="1">Uncharacterized protein</fullName>
    </submittedName>
</protein>
<dbReference type="Proteomes" id="UP001314263">
    <property type="component" value="Unassembled WGS sequence"/>
</dbReference>
<comment type="caution">
    <text evidence="1">The sequence shown here is derived from an EMBL/GenBank/DDBJ whole genome shotgun (WGS) entry which is preliminary data.</text>
</comment>
<reference evidence="1 2" key="1">
    <citation type="submission" date="2023-10" db="EMBL/GenBank/DDBJ databases">
        <authorList>
            <person name="Maclean D."/>
            <person name="Macfadyen A."/>
        </authorList>
    </citation>
    <scope>NUCLEOTIDE SEQUENCE [LARGE SCALE GENOMIC DNA]</scope>
</reference>
<evidence type="ECO:0000313" key="2">
    <source>
        <dbReference type="Proteomes" id="UP001314263"/>
    </source>
</evidence>
<sequence>MQTFFKILLYLLLATFTLHFIGSSLLGMCLLSGTCVPYLEYTFFAGSATFMATCFVLLIGAIFGIM</sequence>
<organism evidence="1 2">
    <name type="scientific">Coccomyxa viridis</name>
    <dbReference type="NCBI Taxonomy" id="1274662"/>
    <lineage>
        <taxon>Eukaryota</taxon>
        <taxon>Viridiplantae</taxon>
        <taxon>Chlorophyta</taxon>
        <taxon>core chlorophytes</taxon>
        <taxon>Trebouxiophyceae</taxon>
        <taxon>Trebouxiophyceae incertae sedis</taxon>
        <taxon>Coccomyxaceae</taxon>
        <taxon>Coccomyxa</taxon>
    </lineage>
</organism>
<dbReference type="EMBL" id="CAUYUE010000005">
    <property type="protein sequence ID" value="CAK0776203.1"/>
    <property type="molecule type" value="Genomic_DNA"/>
</dbReference>
<keyword evidence="2" id="KW-1185">Reference proteome</keyword>
<name>A0AAV1I351_9CHLO</name>
<evidence type="ECO:0000313" key="1">
    <source>
        <dbReference type="EMBL" id="CAK0776203.1"/>
    </source>
</evidence>